<accession>A0A365HAI5</accession>
<evidence type="ECO:0000313" key="1">
    <source>
        <dbReference type="EMBL" id="RAY16039.1"/>
    </source>
</evidence>
<keyword evidence="2" id="KW-1185">Reference proteome</keyword>
<dbReference type="Proteomes" id="UP000251891">
    <property type="component" value="Unassembled WGS sequence"/>
</dbReference>
<dbReference type="EMBL" id="QLYX01000003">
    <property type="protein sequence ID" value="RAY16039.1"/>
    <property type="molecule type" value="Genomic_DNA"/>
</dbReference>
<name>A0A365HAI5_9ACTN</name>
<reference evidence="1 2" key="1">
    <citation type="submission" date="2018-06" db="EMBL/GenBank/DDBJ databases">
        <title>Actinomadura craniellae sp. nov. isolated from marine sponge Craniella sp.</title>
        <authorList>
            <person name="Li L."/>
            <person name="Xu Q.H."/>
            <person name="Lin H.W."/>
            <person name="Lu Y.H."/>
        </authorList>
    </citation>
    <scope>NUCLEOTIDE SEQUENCE [LARGE SCALE GENOMIC DNA]</scope>
    <source>
        <strain evidence="1 2">LHW63021</strain>
    </source>
</reference>
<dbReference type="AlphaFoldDB" id="A0A365HAI5"/>
<dbReference type="Gene3D" id="3.60.40.10">
    <property type="entry name" value="PPM-type phosphatase domain"/>
    <property type="match status" value="1"/>
</dbReference>
<gene>
    <name evidence="1" type="ORF">DPM19_09275</name>
</gene>
<protein>
    <submittedName>
        <fullName evidence="1">Serine/threonine protein phosphatase</fullName>
    </submittedName>
</protein>
<dbReference type="SUPFAM" id="SSF81606">
    <property type="entry name" value="PP2C-like"/>
    <property type="match status" value="1"/>
</dbReference>
<proteinExistence type="predicted"/>
<comment type="caution">
    <text evidence="1">The sequence shown here is derived from an EMBL/GenBank/DDBJ whole genome shotgun (WGS) entry which is preliminary data.</text>
</comment>
<evidence type="ECO:0000313" key="2">
    <source>
        <dbReference type="Proteomes" id="UP000251891"/>
    </source>
</evidence>
<dbReference type="OrthoDB" id="3808825at2"/>
<dbReference type="InterPro" id="IPR036457">
    <property type="entry name" value="PPM-type-like_dom_sf"/>
</dbReference>
<organism evidence="1 2">
    <name type="scientific">Actinomadura craniellae</name>
    <dbReference type="NCBI Taxonomy" id="2231787"/>
    <lineage>
        <taxon>Bacteria</taxon>
        <taxon>Bacillati</taxon>
        <taxon>Actinomycetota</taxon>
        <taxon>Actinomycetes</taxon>
        <taxon>Streptosporangiales</taxon>
        <taxon>Thermomonosporaceae</taxon>
        <taxon>Actinomadura</taxon>
    </lineage>
</organism>
<sequence length="322" mass="35162">MAVGVWTERRPGHGEDAEPLLVHHVPTGEGVAGVFDGSGGSGSAFAYESPGGTPRSGAWVGARVARAGVESWFRDGVGRSAEFDAESLRGRLDVALTGMRPHRRGKLVGSARKDLPTTMAVVRYRLDGRRAECQALWAGDSRAYVLSPRAGLQALTRDHTVETDALEQLLQDPPLTNVLCAGGRFEVDSRALLLDLPCVLVCATDGFFGYVDTPAHFECHLLGALQDSADAAEWARLLAERVSAYTADDASLSLVGLGYRDFRQLRRSFGPRARAVLGRYWGDAARTGRSHTELRRWRLEAWDDYRLGYESRMPPPVGEEPE</sequence>